<accession>X1NDG2</accession>
<comment type="caution">
    <text evidence="1">The sequence shown here is derived from an EMBL/GenBank/DDBJ whole genome shotgun (WGS) entry which is preliminary data.</text>
</comment>
<gene>
    <name evidence="1" type="ORF">S06H3_46581</name>
</gene>
<feature type="non-terminal residue" evidence="1">
    <location>
        <position position="52"/>
    </location>
</feature>
<dbReference type="EMBL" id="BARV01029177">
    <property type="protein sequence ID" value="GAI42042.1"/>
    <property type="molecule type" value="Genomic_DNA"/>
</dbReference>
<evidence type="ECO:0000313" key="1">
    <source>
        <dbReference type="EMBL" id="GAI42042.1"/>
    </source>
</evidence>
<protein>
    <submittedName>
        <fullName evidence="1">Uncharacterized protein</fullName>
    </submittedName>
</protein>
<sequence>MVVGIFLTNYSHNGTMQRQEEKVGFEDRYDILLQIRLSGVAEQAKRGNFYRR</sequence>
<organism evidence="1">
    <name type="scientific">marine sediment metagenome</name>
    <dbReference type="NCBI Taxonomy" id="412755"/>
    <lineage>
        <taxon>unclassified sequences</taxon>
        <taxon>metagenomes</taxon>
        <taxon>ecological metagenomes</taxon>
    </lineage>
</organism>
<dbReference type="AlphaFoldDB" id="X1NDG2"/>
<name>X1NDG2_9ZZZZ</name>
<reference evidence="1" key="1">
    <citation type="journal article" date="2014" name="Front. Microbiol.">
        <title>High frequency of phylogenetically diverse reductive dehalogenase-homologous genes in deep subseafloor sedimentary metagenomes.</title>
        <authorList>
            <person name="Kawai M."/>
            <person name="Futagami T."/>
            <person name="Toyoda A."/>
            <person name="Takaki Y."/>
            <person name="Nishi S."/>
            <person name="Hori S."/>
            <person name="Arai W."/>
            <person name="Tsubouchi T."/>
            <person name="Morono Y."/>
            <person name="Uchiyama I."/>
            <person name="Ito T."/>
            <person name="Fujiyama A."/>
            <person name="Inagaki F."/>
            <person name="Takami H."/>
        </authorList>
    </citation>
    <scope>NUCLEOTIDE SEQUENCE</scope>
    <source>
        <strain evidence="1">Expedition CK06-06</strain>
    </source>
</reference>
<proteinExistence type="predicted"/>